<feature type="coiled-coil region" evidence="1">
    <location>
        <begin position="67"/>
        <end position="94"/>
    </location>
</feature>
<dbReference type="Proteomes" id="UP001164965">
    <property type="component" value="Chromosome"/>
</dbReference>
<gene>
    <name evidence="2" type="ORF">RHODO2019_06245</name>
</gene>
<evidence type="ECO:0000313" key="2">
    <source>
        <dbReference type="EMBL" id="UZJ26028.1"/>
    </source>
</evidence>
<dbReference type="EMBL" id="CP110615">
    <property type="protein sequence ID" value="UZJ26028.1"/>
    <property type="molecule type" value="Genomic_DNA"/>
</dbReference>
<evidence type="ECO:0000256" key="1">
    <source>
        <dbReference type="SAM" id="Coils"/>
    </source>
</evidence>
<organism evidence="2 3">
    <name type="scientific">Rhodococcus antarcticus</name>
    <dbReference type="NCBI Taxonomy" id="2987751"/>
    <lineage>
        <taxon>Bacteria</taxon>
        <taxon>Bacillati</taxon>
        <taxon>Actinomycetota</taxon>
        <taxon>Actinomycetes</taxon>
        <taxon>Mycobacteriales</taxon>
        <taxon>Nocardiaceae</taxon>
        <taxon>Rhodococcus</taxon>
    </lineage>
</organism>
<name>A0ABY6P3D1_9NOCA</name>
<reference evidence="2" key="1">
    <citation type="submission" date="2022-10" db="EMBL/GenBank/DDBJ databases">
        <title>Rhodococcus sp.75.</title>
        <authorList>
            <person name="Sun M."/>
        </authorList>
    </citation>
    <scope>NUCLEOTIDE SEQUENCE</scope>
    <source>
        <strain evidence="2">75</strain>
    </source>
</reference>
<protein>
    <recommendedName>
        <fullName evidence="4">Poly(Hydroxyalkanoate) granule associated protein phasin</fullName>
    </recommendedName>
</protein>
<keyword evidence="1" id="KW-0175">Coiled coil</keyword>
<dbReference type="RefSeq" id="WP_265384132.1">
    <property type="nucleotide sequence ID" value="NZ_CP110615.1"/>
</dbReference>
<evidence type="ECO:0008006" key="4">
    <source>
        <dbReference type="Google" id="ProtNLM"/>
    </source>
</evidence>
<accession>A0ABY6P3D1</accession>
<proteinExistence type="predicted"/>
<evidence type="ECO:0000313" key="3">
    <source>
        <dbReference type="Proteomes" id="UP001164965"/>
    </source>
</evidence>
<sequence length="107" mass="11799">MGLPGPRGLFDKVEKLATPLANELTHSEGFAQAAALLTGVQKVVRTELDKVAARAWHAVNLPAGTDMQRLKQQVGSLDREVRLLSLELQRARKEAKRHGVDSRPEHD</sequence>
<keyword evidence="3" id="KW-1185">Reference proteome</keyword>